<accession>A0A1V4BVU4</accession>
<name>A0A1V4BVU4_MICAE</name>
<dbReference type="InterPro" id="IPR052514">
    <property type="entry name" value="SAM-dependent_MTase"/>
</dbReference>
<dbReference type="Pfam" id="PF05050">
    <property type="entry name" value="Methyltransf_21"/>
    <property type="match status" value="1"/>
</dbReference>
<dbReference type="PANTHER" id="PTHR34203:SF15">
    <property type="entry name" value="SLL1173 PROTEIN"/>
    <property type="match status" value="1"/>
</dbReference>
<dbReference type="PANTHER" id="PTHR34203">
    <property type="entry name" value="METHYLTRANSFERASE, FKBM FAMILY PROTEIN"/>
    <property type="match status" value="1"/>
</dbReference>
<comment type="caution">
    <text evidence="2">The sequence shown here is derived from an EMBL/GenBank/DDBJ whole genome shotgun (WGS) entry which is preliminary data.</text>
</comment>
<dbReference type="AlphaFoldDB" id="A0A1V4BVU4"/>
<evidence type="ECO:0000259" key="1">
    <source>
        <dbReference type="Pfam" id="PF05050"/>
    </source>
</evidence>
<evidence type="ECO:0000313" key="3">
    <source>
        <dbReference type="Proteomes" id="UP000189835"/>
    </source>
</evidence>
<gene>
    <name evidence="2" type="ORF">B1L04_03560</name>
</gene>
<organism evidence="2 3">
    <name type="scientific">Microcystis aeruginosa KW</name>
    <dbReference type="NCBI Taxonomy" id="1960155"/>
    <lineage>
        <taxon>Bacteria</taxon>
        <taxon>Bacillati</taxon>
        <taxon>Cyanobacteriota</taxon>
        <taxon>Cyanophyceae</taxon>
        <taxon>Oscillatoriophycideae</taxon>
        <taxon>Chroococcales</taxon>
        <taxon>Microcystaceae</taxon>
        <taxon>Microcystis</taxon>
    </lineage>
</organism>
<dbReference type="Gene3D" id="3.40.50.150">
    <property type="entry name" value="Vaccinia Virus protein VP39"/>
    <property type="match status" value="1"/>
</dbReference>
<dbReference type="InterPro" id="IPR006342">
    <property type="entry name" value="FkbM_mtfrase"/>
</dbReference>
<dbReference type="NCBIfam" id="TIGR01444">
    <property type="entry name" value="fkbM_fam"/>
    <property type="match status" value="1"/>
</dbReference>
<proteinExistence type="predicted"/>
<dbReference type="EMBL" id="MVGR01000003">
    <property type="protein sequence ID" value="OPF18591.1"/>
    <property type="molecule type" value="Genomic_DNA"/>
</dbReference>
<feature type="domain" description="Methyltransferase FkbM" evidence="1">
    <location>
        <begin position="56"/>
        <end position="208"/>
    </location>
</feature>
<dbReference type="InterPro" id="IPR029063">
    <property type="entry name" value="SAM-dependent_MTases_sf"/>
</dbReference>
<dbReference type="SUPFAM" id="SSF53335">
    <property type="entry name" value="S-adenosyl-L-methionine-dependent methyltransferases"/>
    <property type="match status" value="1"/>
</dbReference>
<sequence>MDLLFKRKIQSYLQLYFPPILKELIYNFYDYNLKSKPYLETEVLKCLCPYSKVALDIGSNNGQLIPFMMRRARQIIAFEPLPNLAKRLRTNFPSQSVIVHQCALSDREVMVDLRIPLLDGKELVGLSSIETSNTLSDLSTKIIKAECKTLDSFNLENVGFIKIDVEGHELAVLQGAEKTIASSQPNFLIEVEERHREGAIESIKQFFYVRDYKGFFMCDNKLLPLERFNIVEHQNPKNVEIYKKVPGAIYINDLIFIPTDKIAKIFSKYLS</sequence>
<dbReference type="RefSeq" id="WP_079205819.1">
    <property type="nucleotide sequence ID" value="NZ_MVGR01000003.1"/>
</dbReference>
<protein>
    <recommendedName>
        <fullName evidence="1">Methyltransferase FkbM domain-containing protein</fullName>
    </recommendedName>
</protein>
<reference evidence="2 3" key="1">
    <citation type="submission" date="2017-02" db="EMBL/GenBank/DDBJ databases">
        <title>Genome sequence of Microcystis aeruginosa KW.</title>
        <authorList>
            <person name="Oh H.-M."/>
            <person name="Ahn C.-Y."/>
            <person name="Jeong H."/>
            <person name="Srivastava A."/>
            <person name="Lee H.-G."/>
            <person name="Kang S.-R."/>
        </authorList>
    </citation>
    <scope>NUCLEOTIDE SEQUENCE [LARGE SCALE GENOMIC DNA]</scope>
    <source>
        <strain evidence="2 3">KW</strain>
    </source>
</reference>
<dbReference type="Proteomes" id="UP000189835">
    <property type="component" value="Unassembled WGS sequence"/>
</dbReference>
<evidence type="ECO:0000313" key="2">
    <source>
        <dbReference type="EMBL" id="OPF18591.1"/>
    </source>
</evidence>